<dbReference type="Proteomes" id="UP000190675">
    <property type="component" value="Chromosome I"/>
</dbReference>
<protein>
    <submittedName>
        <fullName evidence="2">Uncharacterized protein</fullName>
    </submittedName>
</protein>
<organism evidence="2 3">
    <name type="scientific">Bradyrhizobium erythrophlei</name>
    <dbReference type="NCBI Taxonomy" id="1437360"/>
    <lineage>
        <taxon>Bacteria</taxon>
        <taxon>Pseudomonadati</taxon>
        <taxon>Pseudomonadota</taxon>
        <taxon>Alphaproteobacteria</taxon>
        <taxon>Hyphomicrobiales</taxon>
        <taxon>Nitrobacteraceae</taxon>
        <taxon>Bradyrhizobium</taxon>
    </lineage>
</organism>
<feature type="region of interest" description="Disordered" evidence="1">
    <location>
        <begin position="1"/>
        <end position="25"/>
    </location>
</feature>
<accession>A0A1M5S1R2</accession>
<proteinExistence type="predicted"/>
<evidence type="ECO:0000256" key="1">
    <source>
        <dbReference type="SAM" id="MobiDB-lite"/>
    </source>
</evidence>
<sequence>MQGATQRLNRKDRKPSRIGIIKRRDAPRRVVGRQREIDANIGRIISTARMILKAHEFDDTTEGAMMRLTADRTIQLWTMLPR</sequence>
<evidence type="ECO:0000313" key="3">
    <source>
        <dbReference type="Proteomes" id="UP000190675"/>
    </source>
</evidence>
<evidence type="ECO:0000313" key="2">
    <source>
        <dbReference type="EMBL" id="SHH32375.1"/>
    </source>
</evidence>
<dbReference type="RefSeq" id="WP_079569925.1">
    <property type="nucleotide sequence ID" value="NZ_LT670818.1"/>
</dbReference>
<gene>
    <name evidence="2" type="ORF">SAMN05444169_6892</name>
</gene>
<dbReference type="AlphaFoldDB" id="A0A1M5S1R2"/>
<dbReference type="EMBL" id="LT670818">
    <property type="protein sequence ID" value="SHH32375.1"/>
    <property type="molecule type" value="Genomic_DNA"/>
</dbReference>
<reference evidence="2 3" key="1">
    <citation type="submission" date="2016-11" db="EMBL/GenBank/DDBJ databases">
        <authorList>
            <person name="Jaros S."/>
            <person name="Januszkiewicz K."/>
            <person name="Wedrychowicz H."/>
        </authorList>
    </citation>
    <scope>NUCLEOTIDE SEQUENCE [LARGE SCALE GENOMIC DNA]</scope>
    <source>
        <strain evidence="2 3">GAS242</strain>
    </source>
</reference>
<name>A0A1M5S1R2_9BRAD</name>